<dbReference type="Gene3D" id="1.20.120.20">
    <property type="entry name" value="Apolipoprotein"/>
    <property type="match status" value="1"/>
</dbReference>
<keyword evidence="4 10" id="KW-0812">Transmembrane</keyword>
<evidence type="ECO:0000313" key="11">
    <source>
        <dbReference type="EMBL" id="VFU25664.1"/>
    </source>
</evidence>
<evidence type="ECO:0000256" key="9">
    <source>
        <dbReference type="SAM" id="MobiDB-lite"/>
    </source>
</evidence>
<feature type="transmembrane region" description="Helical" evidence="10">
    <location>
        <begin position="58"/>
        <end position="76"/>
    </location>
</feature>
<dbReference type="InterPro" id="IPR006639">
    <property type="entry name" value="Preselin/SPP"/>
</dbReference>
<feature type="compositionally biased region" description="Low complexity" evidence="9">
    <location>
        <begin position="622"/>
        <end position="634"/>
    </location>
</feature>
<accession>A0A6N2KBH0</accession>
<feature type="transmembrane region" description="Helical" evidence="10">
    <location>
        <begin position="150"/>
        <end position="167"/>
    </location>
</feature>
<protein>
    <submittedName>
        <fullName evidence="11">Uncharacterized protein</fullName>
    </submittedName>
</protein>
<gene>
    <name evidence="11" type="ORF">SVIM_LOCUS62376</name>
</gene>
<feature type="region of interest" description="Disordered" evidence="9">
    <location>
        <begin position="676"/>
        <end position="714"/>
    </location>
</feature>
<name>A0A6N2KBH0_SALVM</name>
<keyword evidence="6 10" id="KW-1133">Transmembrane helix</keyword>
<feature type="transmembrane region" description="Helical" evidence="10">
    <location>
        <begin position="329"/>
        <end position="347"/>
    </location>
</feature>
<evidence type="ECO:0000256" key="6">
    <source>
        <dbReference type="ARBA" id="ARBA00022989"/>
    </source>
</evidence>
<feature type="compositionally biased region" description="Polar residues" evidence="9">
    <location>
        <begin position="680"/>
        <end position="697"/>
    </location>
</feature>
<dbReference type="EMBL" id="CAADRP010000247">
    <property type="protein sequence ID" value="VFU25664.1"/>
    <property type="molecule type" value="Genomic_DNA"/>
</dbReference>
<feature type="transmembrane region" description="Helical" evidence="10">
    <location>
        <begin position="301"/>
        <end position="323"/>
    </location>
</feature>
<dbReference type="PANTHER" id="PTHR33740:SF3">
    <property type="entry name" value="GPI-ANCHORED ADHESIN-LIKE PROTEIN"/>
    <property type="match status" value="1"/>
</dbReference>
<dbReference type="GO" id="GO:0006508">
    <property type="term" value="P:proteolysis"/>
    <property type="evidence" value="ECO:0007669"/>
    <property type="project" value="UniProtKB-KW"/>
</dbReference>
<feature type="transmembrane region" description="Helical" evidence="10">
    <location>
        <begin position="434"/>
        <end position="459"/>
    </location>
</feature>
<evidence type="ECO:0000256" key="7">
    <source>
        <dbReference type="ARBA" id="ARBA00023136"/>
    </source>
</evidence>
<feature type="compositionally biased region" description="Polar residues" evidence="9">
    <location>
        <begin position="539"/>
        <end position="557"/>
    </location>
</feature>
<dbReference type="InterPro" id="IPR007369">
    <property type="entry name" value="Peptidase_A22B_SPP"/>
</dbReference>
<evidence type="ECO:0000256" key="3">
    <source>
        <dbReference type="ARBA" id="ARBA00022670"/>
    </source>
</evidence>
<feature type="transmembrane region" description="Helical" evidence="10">
    <location>
        <begin position="174"/>
        <end position="192"/>
    </location>
</feature>
<feature type="transmembrane region" description="Helical" evidence="10">
    <location>
        <begin position="258"/>
        <end position="281"/>
    </location>
</feature>
<keyword evidence="8" id="KW-0175">Coiled coil</keyword>
<feature type="region of interest" description="Disordered" evidence="9">
    <location>
        <begin position="463"/>
        <end position="663"/>
    </location>
</feature>
<comment type="subcellular location">
    <subcellularLocation>
        <location evidence="1">Endomembrane system</location>
        <topology evidence="1">Multi-pass membrane protein</topology>
    </subcellularLocation>
</comment>
<sequence length="1319" mass="145408">METLWKLLYLLEPAPVTLIVTAVAVTFGSAFRALNYGKEMERNLDLSEASITLDRSQALMIPVMSSCSLLLMFYLFSSVSQLLTVFTAIASVSSLFFCLSPFVAHIKSRYGLADPFVSRCCAKSFTRIEGLLLLSCFLIVAAWLVSGHWILNNLLGISICIAFVSHVRLPNMKICAMLLACLFVYDIFWVFFSERFFGANVMVSVATQQASNPVHTVANSLSLPGLQLITKKLELPVKIVFPRNLFSSSAPGGNTTDFMMLGLGDMAIPAMLLALVLCFDYRKSRDPVNLFDLHSSKGHKYIRHALPGYAIGLVFALAAGVLTHSPQPALLYLVPSTLGPVIAASWFRRELPELWEGSMSNLRLAFSCHNCGRAPATLTRAWVRKKKKIDGNLRFLFLSRNEPRRNGTSWVVSSSWTDSDSGRDESIENRRKKWFGGIVGAGVAGVILFAGLTFAALSLSKRSTSRPKQEMEPFTTQQEVSLVSDKEDDKVEESESEESKKGIEMDLSSSPELNEAPSENKLGGNKETSVDNVDYATRVSDTVNNEPVQENLQYQSNFDDKSVAPETKTSSENLPSSDISASSPISTFEIEQNPVNLEPSNVPDITNLNTDYRSELPASKINDNSDPSLNSSNSTVCEPSEPVGVNISESSPMDTSSEPQIVPKDDTETVASFLTKENLDLSNTTQDSAERNSSSLEVNHLDESDSSETISESASVDPFANTNIIVANNEMKESKPFFEPPTPEISFSSAVIHAPSAVSEALQVLPGKILVPAVVDQVQGQALAALQVLKVIEADIQPSDLCTRREYARWSTVSKVYPAMYIENVTELAFDDITPDDPDFSSIQGLAEAGLISSKLSSGSLLSSSVENQGRFYFAAESPLSRQDLVSWKMALEKRQLPEADKKTLYNVSGFRDIDKLNPDAWPALVADLSAGDQGIISLAFDASMHQPSPFCPPKGCTRLFQPDKPVTKAQAAVALAAGEASDIVSEELARIEAEAVAENAVSAHNALVAQVQQDVNASFEKELSMEREKINAIEKMAEEARCELETLRAEREKDDVALMKERATIQSEMEVLSKLRRELEEQLQSLLSNKVEISYEKERISKLQKEAESEKQEISRLQYDLEVERKALSMARAWAQDEAKRAREQAKALEEARYRWEKHGIKVVVDSELAEESSTGVTWLTAGNQVSSAEGTVNRAENLVDRLKLMADNVRGRSRVVLDTIIQKIQVFISVLKEWIAEACARTEELKKATISKTKSSIHELQQNTTEFSSAMKEKAIGSVQELKQHAAEFSSAVKDSTKRVTEDCREGVEKLTQKFKS</sequence>
<evidence type="ECO:0000256" key="1">
    <source>
        <dbReference type="ARBA" id="ARBA00004127"/>
    </source>
</evidence>
<dbReference type="Pfam" id="PF04258">
    <property type="entry name" value="Peptidase_A22B"/>
    <property type="match status" value="1"/>
</dbReference>
<dbReference type="GO" id="GO:0016020">
    <property type="term" value="C:membrane"/>
    <property type="evidence" value="ECO:0007669"/>
    <property type="project" value="InterPro"/>
</dbReference>
<evidence type="ECO:0000256" key="5">
    <source>
        <dbReference type="ARBA" id="ARBA00022801"/>
    </source>
</evidence>
<feature type="compositionally biased region" description="Low complexity" evidence="9">
    <location>
        <begin position="575"/>
        <end position="586"/>
    </location>
</feature>
<feature type="coiled-coil region" evidence="8">
    <location>
        <begin position="1017"/>
        <end position="1160"/>
    </location>
</feature>
<dbReference type="PANTHER" id="PTHR33740">
    <property type="entry name" value="GPI-ANCHORED ADHESIN-LIKE PROTEIN"/>
    <property type="match status" value="1"/>
</dbReference>
<evidence type="ECO:0000256" key="4">
    <source>
        <dbReference type="ARBA" id="ARBA00022692"/>
    </source>
</evidence>
<dbReference type="GO" id="GO:0042500">
    <property type="term" value="F:aspartic endopeptidase activity, intramembrane cleaving"/>
    <property type="evidence" value="ECO:0007669"/>
    <property type="project" value="InterPro"/>
</dbReference>
<keyword evidence="3" id="KW-0645">Protease</keyword>
<feature type="coiled-coil region" evidence="8">
    <location>
        <begin position="1187"/>
        <end position="1214"/>
    </location>
</feature>
<evidence type="ECO:0000256" key="2">
    <source>
        <dbReference type="ARBA" id="ARBA00006859"/>
    </source>
</evidence>
<feature type="transmembrane region" description="Helical" evidence="10">
    <location>
        <begin position="82"/>
        <end position="104"/>
    </location>
</feature>
<feature type="transmembrane region" description="Helical" evidence="10">
    <location>
        <begin position="16"/>
        <end position="37"/>
    </location>
</feature>
<organism evidence="11">
    <name type="scientific">Salix viminalis</name>
    <name type="common">Common osier</name>
    <name type="synonym">Basket willow</name>
    <dbReference type="NCBI Taxonomy" id="40686"/>
    <lineage>
        <taxon>Eukaryota</taxon>
        <taxon>Viridiplantae</taxon>
        <taxon>Streptophyta</taxon>
        <taxon>Embryophyta</taxon>
        <taxon>Tracheophyta</taxon>
        <taxon>Spermatophyta</taxon>
        <taxon>Magnoliopsida</taxon>
        <taxon>eudicotyledons</taxon>
        <taxon>Gunneridae</taxon>
        <taxon>Pentapetalae</taxon>
        <taxon>rosids</taxon>
        <taxon>fabids</taxon>
        <taxon>Malpighiales</taxon>
        <taxon>Salicaceae</taxon>
        <taxon>Saliceae</taxon>
        <taxon>Salix</taxon>
    </lineage>
</organism>
<proteinExistence type="inferred from homology"/>
<comment type="similarity">
    <text evidence="2">Belongs to the peptidase A22B family.</text>
</comment>
<feature type="compositionally biased region" description="Polar residues" evidence="9">
    <location>
        <begin position="589"/>
        <end position="611"/>
    </location>
</feature>
<keyword evidence="7 10" id="KW-0472">Membrane</keyword>
<evidence type="ECO:0000256" key="10">
    <source>
        <dbReference type="SAM" id="Phobius"/>
    </source>
</evidence>
<dbReference type="SMART" id="SM00730">
    <property type="entry name" value="PSN"/>
    <property type="match status" value="1"/>
</dbReference>
<keyword evidence="5" id="KW-0378">Hydrolase</keyword>
<feature type="compositionally biased region" description="Polar residues" evidence="9">
    <location>
        <begin position="647"/>
        <end position="659"/>
    </location>
</feature>
<feature type="transmembrane region" description="Helical" evidence="10">
    <location>
        <begin position="125"/>
        <end position="144"/>
    </location>
</feature>
<evidence type="ECO:0000256" key="8">
    <source>
        <dbReference type="SAM" id="Coils"/>
    </source>
</evidence>
<reference evidence="11" key="1">
    <citation type="submission" date="2019-03" db="EMBL/GenBank/DDBJ databases">
        <authorList>
            <person name="Mank J."/>
            <person name="Almeida P."/>
        </authorList>
    </citation>
    <scope>NUCLEOTIDE SEQUENCE</scope>
    <source>
        <strain evidence="11">78183</strain>
    </source>
</reference>
<dbReference type="GO" id="GO:0012505">
    <property type="term" value="C:endomembrane system"/>
    <property type="evidence" value="ECO:0007669"/>
    <property type="project" value="UniProtKB-SubCell"/>
</dbReference>